<feature type="transmembrane region" description="Helical" evidence="6">
    <location>
        <begin position="146"/>
        <end position="166"/>
    </location>
</feature>
<dbReference type="InterPro" id="IPR050833">
    <property type="entry name" value="Poly_Biosynth_Transport"/>
</dbReference>
<dbReference type="OrthoDB" id="9814608at2"/>
<feature type="transmembrane region" description="Helical" evidence="6">
    <location>
        <begin position="77"/>
        <end position="100"/>
    </location>
</feature>
<sequence length="483" mass="54625">MYKKLLGQTAIYGLSTVIIRLFPFVISPFVTHAFGPASLAPFIDFYSVAGIIIVLLSHGMETTFFRFAEKENDTTKLISTATISVISASFLFMLFAFIFRQDLAIAFKTPDQINLLTMMLFVLGLDGLSTMPFVILRKTGRPKKFAVIKIINGVINFLLVVFFIVILPKLGSKGFFGFTYDKNFGIGYVFVANLVASAVTFLLLFPEIKSVRLDAFNWNLWKKMMAYSWPITIAGLAGVINETMDRQFLKYLLPDGTNTEQMAIYGAVCKIVTFLTLFRQAYLLGIEPFFFSHAKNENSGKSYAKLMDMFVIVNCIILVALCVNLNWLAKLYLSNPAYNEGIPIVPIVLIAAVFLGIYLNMSVWYKLSDKTIFGAYISVLGAVVTIIVNVYFIPSYGYWASTWGTFLSYFSMMTVSYFLGQYFYPVPYHMKKILGYLSISILFSVVSFYVLEGNLIIGNLLLLVFLAIVFYFEKETIRKFRKS</sequence>
<dbReference type="GO" id="GO:0005886">
    <property type="term" value="C:plasma membrane"/>
    <property type="evidence" value="ECO:0007669"/>
    <property type="project" value="UniProtKB-SubCell"/>
</dbReference>
<evidence type="ECO:0000256" key="5">
    <source>
        <dbReference type="ARBA" id="ARBA00023136"/>
    </source>
</evidence>
<feature type="transmembrane region" description="Helical" evidence="6">
    <location>
        <begin position="112"/>
        <end position="134"/>
    </location>
</feature>
<feature type="transmembrane region" description="Helical" evidence="6">
    <location>
        <begin position="264"/>
        <end position="285"/>
    </location>
</feature>
<feature type="transmembrane region" description="Helical" evidence="6">
    <location>
        <begin position="186"/>
        <end position="205"/>
    </location>
</feature>
<reference evidence="7 8" key="1">
    <citation type="submission" date="2014-10" db="EMBL/GenBank/DDBJ databases">
        <title>Kaistella jeonii genome.</title>
        <authorList>
            <person name="Clayton J.T."/>
            <person name="Newman J.D."/>
        </authorList>
    </citation>
    <scope>NUCLEOTIDE SEQUENCE [LARGE SCALE GENOMIC DNA]</scope>
    <source>
        <strain evidence="7 8">DSM 17048</strain>
    </source>
</reference>
<keyword evidence="8" id="KW-1185">Reference proteome</keyword>
<comment type="subcellular location">
    <subcellularLocation>
        <location evidence="1">Cell membrane</location>
        <topology evidence="1">Multi-pass membrane protein</topology>
    </subcellularLocation>
</comment>
<protein>
    <submittedName>
        <fullName evidence="7">Polysaccharide biosynthesis protein</fullName>
    </submittedName>
</protein>
<dbReference type="STRING" id="266749.SAMN05421876_105249"/>
<dbReference type="PANTHER" id="PTHR30250:SF11">
    <property type="entry name" value="O-ANTIGEN TRANSPORTER-RELATED"/>
    <property type="match status" value="1"/>
</dbReference>
<dbReference type="EMBL" id="JSYL01000003">
    <property type="protein sequence ID" value="KIA89433.1"/>
    <property type="molecule type" value="Genomic_DNA"/>
</dbReference>
<evidence type="ECO:0000313" key="8">
    <source>
        <dbReference type="Proteomes" id="UP000031473"/>
    </source>
</evidence>
<organism evidence="7 8">
    <name type="scientific">Kaistella jeonii</name>
    <dbReference type="NCBI Taxonomy" id="266749"/>
    <lineage>
        <taxon>Bacteria</taxon>
        <taxon>Pseudomonadati</taxon>
        <taxon>Bacteroidota</taxon>
        <taxon>Flavobacteriia</taxon>
        <taxon>Flavobacteriales</taxon>
        <taxon>Weeksellaceae</taxon>
        <taxon>Chryseobacterium group</taxon>
        <taxon>Kaistella</taxon>
    </lineage>
</organism>
<feature type="transmembrane region" description="Helical" evidence="6">
    <location>
        <begin position="341"/>
        <end position="361"/>
    </location>
</feature>
<feature type="transmembrane region" description="Helical" evidence="6">
    <location>
        <begin position="226"/>
        <end position="244"/>
    </location>
</feature>
<feature type="transmembrane region" description="Helical" evidence="6">
    <location>
        <begin position="373"/>
        <end position="394"/>
    </location>
</feature>
<feature type="transmembrane region" description="Helical" evidence="6">
    <location>
        <begin position="306"/>
        <end position="329"/>
    </location>
</feature>
<dbReference type="RefSeq" id="WP_039351217.1">
    <property type="nucleotide sequence ID" value="NZ_FOLA01000005.1"/>
</dbReference>
<keyword evidence="2" id="KW-1003">Cell membrane</keyword>
<evidence type="ECO:0000313" key="7">
    <source>
        <dbReference type="EMBL" id="KIA89433.1"/>
    </source>
</evidence>
<comment type="caution">
    <text evidence="7">The sequence shown here is derived from an EMBL/GenBank/DDBJ whole genome shotgun (WGS) entry which is preliminary data.</text>
</comment>
<gene>
    <name evidence="7" type="ORF">OA86_07570</name>
</gene>
<evidence type="ECO:0000256" key="1">
    <source>
        <dbReference type="ARBA" id="ARBA00004651"/>
    </source>
</evidence>
<dbReference type="PANTHER" id="PTHR30250">
    <property type="entry name" value="PST FAMILY PREDICTED COLANIC ACID TRANSPORTER"/>
    <property type="match status" value="1"/>
</dbReference>
<feature type="transmembrane region" description="Helical" evidence="6">
    <location>
        <begin position="406"/>
        <end position="424"/>
    </location>
</feature>
<keyword evidence="5 6" id="KW-0472">Membrane</keyword>
<proteinExistence type="predicted"/>
<accession>A0A0C1FC39</accession>
<dbReference type="InterPro" id="IPR002797">
    <property type="entry name" value="Polysacc_synth"/>
</dbReference>
<feature type="transmembrane region" description="Helical" evidence="6">
    <location>
        <begin position="12"/>
        <end position="31"/>
    </location>
</feature>
<dbReference type="AlphaFoldDB" id="A0A0C1FC39"/>
<dbReference type="Proteomes" id="UP000031473">
    <property type="component" value="Unassembled WGS sequence"/>
</dbReference>
<evidence type="ECO:0000256" key="2">
    <source>
        <dbReference type="ARBA" id="ARBA00022475"/>
    </source>
</evidence>
<keyword evidence="3 6" id="KW-0812">Transmembrane</keyword>
<name>A0A0C1FC39_9FLAO</name>
<evidence type="ECO:0000256" key="4">
    <source>
        <dbReference type="ARBA" id="ARBA00022989"/>
    </source>
</evidence>
<evidence type="ECO:0000256" key="6">
    <source>
        <dbReference type="SAM" id="Phobius"/>
    </source>
</evidence>
<dbReference type="Pfam" id="PF01943">
    <property type="entry name" value="Polysacc_synt"/>
    <property type="match status" value="1"/>
</dbReference>
<keyword evidence="4 6" id="KW-1133">Transmembrane helix</keyword>
<evidence type="ECO:0000256" key="3">
    <source>
        <dbReference type="ARBA" id="ARBA00022692"/>
    </source>
</evidence>
<feature type="transmembrane region" description="Helical" evidence="6">
    <location>
        <begin position="433"/>
        <end position="450"/>
    </location>
</feature>
<feature type="transmembrane region" description="Helical" evidence="6">
    <location>
        <begin position="456"/>
        <end position="472"/>
    </location>
</feature>
<feature type="transmembrane region" description="Helical" evidence="6">
    <location>
        <begin position="37"/>
        <end position="56"/>
    </location>
</feature>